<dbReference type="Gene3D" id="3.40.710.10">
    <property type="entry name" value="DD-peptidase/beta-lactamase superfamily"/>
    <property type="match status" value="1"/>
</dbReference>
<dbReference type="PANTHER" id="PTHR46825">
    <property type="entry name" value="D-ALANYL-D-ALANINE-CARBOXYPEPTIDASE/ENDOPEPTIDASE AMPH"/>
    <property type="match status" value="1"/>
</dbReference>
<protein>
    <submittedName>
        <fullName evidence="4">Serine hydrolase domain-containing protein</fullName>
        <ecNumber evidence="4">3.-.-.-</ecNumber>
    </submittedName>
</protein>
<comment type="subcellular location">
    <subcellularLocation>
        <location evidence="1">Membrane</location>
    </subcellularLocation>
</comment>
<organism evidence="4 5">
    <name type="scientific">Metabacillus herbersteinensis</name>
    <dbReference type="NCBI Taxonomy" id="283816"/>
    <lineage>
        <taxon>Bacteria</taxon>
        <taxon>Bacillati</taxon>
        <taxon>Bacillota</taxon>
        <taxon>Bacilli</taxon>
        <taxon>Bacillales</taxon>
        <taxon>Bacillaceae</taxon>
        <taxon>Metabacillus</taxon>
    </lineage>
</organism>
<dbReference type="EMBL" id="JBHLVO010000045">
    <property type="protein sequence ID" value="MFC0274778.1"/>
    <property type="molecule type" value="Genomic_DNA"/>
</dbReference>
<dbReference type="SUPFAM" id="SSF56601">
    <property type="entry name" value="beta-lactamase/transpeptidase-like"/>
    <property type="match status" value="1"/>
</dbReference>
<dbReference type="EC" id="3.-.-.-" evidence="4"/>
<keyword evidence="5" id="KW-1185">Reference proteome</keyword>
<evidence type="ECO:0000313" key="4">
    <source>
        <dbReference type="EMBL" id="MFC0274778.1"/>
    </source>
</evidence>
<accession>A0ABV6GM59</accession>
<keyword evidence="2" id="KW-0472">Membrane</keyword>
<evidence type="ECO:0000256" key="1">
    <source>
        <dbReference type="ARBA" id="ARBA00004370"/>
    </source>
</evidence>
<comment type="caution">
    <text evidence="4">The sequence shown here is derived from an EMBL/GenBank/DDBJ whole genome shotgun (WGS) entry which is preliminary data.</text>
</comment>
<evidence type="ECO:0000313" key="5">
    <source>
        <dbReference type="Proteomes" id="UP001589854"/>
    </source>
</evidence>
<dbReference type="GO" id="GO:0016787">
    <property type="term" value="F:hydrolase activity"/>
    <property type="evidence" value="ECO:0007669"/>
    <property type="project" value="UniProtKB-KW"/>
</dbReference>
<feature type="domain" description="Beta-lactamase-related" evidence="3">
    <location>
        <begin position="22"/>
        <end position="325"/>
    </location>
</feature>
<name>A0ABV6GM59_9BACI</name>
<evidence type="ECO:0000256" key="2">
    <source>
        <dbReference type="ARBA" id="ARBA00023136"/>
    </source>
</evidence>
<keyword evidence="4" id="KW-0378">Hydrolase</keyword>
<dbReference type="InterPro" id="IPR050491">
    <property type="entry name" value="AmpC-like"/>
</dbReference>
<proteinExistence type="predicted"/>
<dbReference type="Proteomes" id="UP001589854">
    <property type="component" value="Unassembled WGS sequence"/>
</dbReference>
<dbReference type="PANTHER" id="PTHR46825:SF11">
    <property type="entry name" value="PENICILLIN-BINDING PROTEIN 4"/>
    <property type="match status" value="1"/>
</dbReference>
<sequence length="342" mass="38757">MTNRLLSRIERIQRKIQFSGTILVKNKEAVLAEASYGYANRSEQLENQAGTRFGIASGCKIFTAIAICQLVEEGKLSFDTSLRECLDFAFPNFNENITIHHLLTHTSGVPDYFDEEVMDDFEELWIEKPMYHFRRLQDFLPLFQNEHMKFTPGEHFNYNNAGFILLGLIVEKASGLVFTDYVQTRIFQKAGMMESGYFAFDSLPGQTAVGYIDQEDGTWRTNIYSLPVQGGSDGGAFVTTKDMVKLWEALSNHELLNESLTKQLLTPHVQNKDGDFYGYGVWIEKKDNSVFKCHVMGYDPGVSFHSAFYPASDIKLTVCANISKGAFAVMDEIENELTQLKS</sequence>
<evidence type="ECO:0000259" key="3">
    <source>
        <dbReference type="Pfam" id="PF00144"/>
    </source>
</evidence>
<dbReference type="InterPro" id="IPR012338">
    <property type="entry name" value="Beta-lactam/transpept-like"/>
</dbReference>
<reference evidence="4 5" key="1">
    <citation type="submission" date="2024-09" db="EMBL/GenBank/DDBJ databases">
        <authorList>
            <person name="Sun Q."/>
            <person name="Mori K."/>
        </authorList>
    </citation>
    <scope>NUCLEOTIDE SEQUENCE [LARGE SCALE GENOMIC DNA]</scope>
    <source>
        <strain evidence="4 5">CCM 7228</strain>
    </source>
</reference>
<gene>
    <name evidence="4" type="ORF">ACFFIX_26005</name>
</gene>
<dbReference type="InterPro" id="IPR001466">
    <property type="entry name" value="Beta-lactam-related"/>
</dbReference>
<dbReference type="RefSeq" id="WP_378939360.1">
    <property type="nucleotide sequence ID" value="NZ_JBHLVO010000045.1"/>
</dbReference>
<dbReference type="Pfam" id="PF00144">
    <property type="entry name" value="Beta-lactamase"/>
    <property type="match status" value="1"/>
</dbReference>